<dbReference type="RefSeq" id="WP_183594486.1">
    <property type="nucleotide sequence ID" value="NZ_JACHWR010000003.1"/>
</dbReference>
<dbReference type="PROSITE" id="PS51257">
    <property type="entry name" value="PROKAR_LIPOPROTEIN"/>
    <property type="match status" value="1"/>
</dbReference>
<keyword evidence="2" id="KW-0732">Signal</keyword>
<evidence type="ECO:0000259" key="3">
    <source>
        <dbReference type="PROSITE" id="PS50983"/>
    </source>
</evidence>
<proteinExistence type="inferred from homology"/>
<evidence type="ECO:0000256" key="2">
    <source>
        <dbReference type="SAM" id="SignalP"/>
    </source>
</evidence>
<dbReference type="EMBL" id="JACHWR010000003">
    <property type="protein sequence ID" value="MBB3044596.1"/>
    <property type="molecule type" value="Genomic_DNA"/>
</dbReference>
<dbReference type="PANTHER" id="PTHR30535">
    <property type="entry name" value="VITAMIN B12-BINDING PROTEIN"/>
    <property type="match status" value="1"/>
</dbReference>
<gene>
    <name evidence="4" type="ORF">FHU40_004433</name>
</gene>
<dbReference type="Gene3D" id="3.40.50.1980">
    <property type="entry name" value="Nitrogenase molybdenum iron protein domain"/>
    <property type="match status" value="2"/>
</dbReference>
<feature type="chain" id="PRO_5039568387" evidence="2">
    <location>
        <begin position="29"/>
        <end position="336"/>
    </location>
</feature>
<dbReference type="PROSITE" id="PS50983">
    <property type="entry name" value="FE_B12_PBP"/>
    <property type="match status" value="1"/>
</dbReference>
<evidence type="ECO:0000313" key="4">
    <source>
        <dbReference type="EMBL" id="MBB3044596.1"/>
    </source>
</evidence>
<feature type="signal peptide" evidence="2">
    <location>
        <begin position="1"/>
        <end position="28"/>
    </location>
</feature>
<feature type="domain" description="Fe/B12 periplasmic-binding" evidence="3">
    <location>
        <begin position="62"/>
        <end position="336"/>
    </location>
</feature>
<comment type="caution">
    <text evidence="4">The sequence shown here is derived from an EMBL/GenBank/DDBJ whole genome shotgun (WGS) entry which is preliminary data.</text>
</comment>
<keyword evidence="5" id="KW-1185">Reference proteome</keyword>
<accession>A0A7W4Z473</accession>
<evidence type="ECO:0000313" key="5">
    <source>
        <dbReference type="Proteomes" id="UP000589626"/>
    </source>
</evidence>
<dbReference type="PANTHER" id="PTHR30535:SF7">
    <property type="entry name" value="IRON(III) DICITRATE-BINDING PROTEIN"/>
    <property type="match status" value="1"/>
</dbReference>
<dbReference type="SUPFAM" id="SSF53807">
    <property type="entry name" value="Helical backbone' metal receptor"/>
    <property type="match status" value="1"/>
</dbReference>
<protein>
    <submittedName>
        <fullName evidence="4">Iron complex transport system substrate-binding protein</fullName>
    </submittedName>
</protein>
<dbReference type="AlphaFoldDB" id="A0A7W4Z473"/>
<comment type="similarity">
    <text evidence="1">Belongs to the bacterial solute-binding protein 8 family.</text>
</comment>
<dbReference type="Proteomes" id="UP000589626">
    <property type="component" value="Unassembled WGS sequence"/>
</dbReference>
<reference evidence="4 5" key="1">
    <citation type="submission" date="2020-08" db="EMBL/GenBank/DDBJ databases">
        <title>Sequencing the genomes of 1000 actinobacteria strains.</title>
        <authorList>
            <person name="Klenk H.-P."/>
        </authorList>
    </citation>
    <scope>NUCLEOTIDE SEQUENCE [LARGE SCALE GENOMIC DNA]</scope>
    <source>
        <strain evidence="4 5">DSM 105498</strain>
    </source>
</reference>
<dbReference type="Pfam" id="PF01497">
    <property type="entry name" value="Peripla_BP_2"/>
    <property type="match status" value="1"/>
</dbReference>
<name>A0A7W4Z473_9ACTN</name>
<dbReference type="InterPro" id="IPR002491">
    <property type="entry name" value="ABC_transptr_periplasmic_BD"/>
</dbReference>
<sequence>MRSRPLPTVLSTIAAAAAALVLAGCAGAPDREAAAEPADDPDFPVDVASCGHTATLEAAPERAVTLNQGATEVMLALGLEERMAGTAYLDDPEPSARWARAYASVPVIATEYPTREELLAAEPDFVYASYVSAFDPKVAGSPEELDELGIGSYLSPFGCGDGAERPEPSFEAVWTELGAIGTAFGVADAAEAVVEEQQERLAQLGERAAGDGTTVFWYDSGEKTALAGVGGGGPHVLIDAVGATNIFADVDGGWKEVSWERVIAADPDVIALADASWSTAEDKIAYLEGDPVLSRLRAVQEESYAVVPYSQSTPGVTLIDGATSLGEQLVELSAQG</sequence>
<dbReference type="InterPro" id="IPR050902">
    <property type="entry name" value="ABC_Transporter_SBP"/>
</dbReference>
<organism evidence="4 5">
    <name type="scientific">Nocardioides soli</name>
    <dbReference type="NCBI Taxonomy" id="1036020"/>
    <lineage>
        <taxon>Bacteria</taxon>
        <taxon>Bacillati</taxon>
        <taxon>Actinomycetota</taxon>
        <taxon>Actinomycetes</taxon>
        <taxon>Propionibacteriales</taxon>
        <taxon>Nocardioidaceae</taxon>
        <taxon>Nocardioides</taxon>
    </lineage>
</organism>
<evidence type="ECO:0000256" key="1">
    <source>
        <dbReference type="ARBA" id="ARBA00008814"/>
    </source>
</evidence>